<evidence type="ECO:0000256" key="2">
    <source>
        <dbReference type="SAM" id="SignalP"/>
    </source>
</evidence>
<dbReference type="Proteomes" id="UP001159428">
    <property type="component" value="Unassembled WGS sequence"/>
</dbReference>
<protein>
    <submittedName>
        <fullName evidence="3">Uncharacterized protein</fullName>
    </submittedName>
</protein>
<comment type="caution">
    <text evidence="3">The sequence shown here is derived from an EMBL/GenBank/DDBJ whole genome shotgun (WGS) entry which is preliminary data.</text>
</comment>
<feature type="signal peptide" evidence="2">
    <location>
        <begin position="1"/>
        <end position="25"/>
    </location>
</feature>
<keyword evidence="4" id="KW-1185">Reference proteome</keyword>
<feature type="region of interest" description="Disordered" evidence="1">
    <location>
        <begin position="66"/>
        <end position="85"/>
    </location>
</feature>
<proteinExistence type="predicted"/>
<evidence type="ECO:0000256" key="1">
    <source>
        <dbReference type="SAM" id="MobiDB-lite"/>
    </source>
</evidence>
<dbReference type="AlphaFoldDB" id="A0AAU9VNF8"/>
<sequence length="85" mass="9338">MKSNVVGKVICVVFLLVMLASEGESMGTFIPGGKRGLDINKFREAKSSLCRALECSDLRMAMASQNEIQRKKKGSQRGNKGHDLH</sequence>
<gene>
    <name evidence="3" type="ORF">PMEA_00001059</name>
</gene>
<evidence type="ECO:0000313" key="4">
    <source>
        <dbReference type="Proteomes" id="UP001159428"/>
    </source>
</evidence>
<dbReference type="EMBL" id="CALNXJ010000001">
    <property type="protein sequence ID" value="CAH3031106.1"/>
    <property type="molecule type" value="Genomic_DNA"/>
</dbReference>
<feature type="chain" id="PRO_5043818519" evidence="2">
    <location>
        <begin position="26"/>
        <end position="85"/>
    </location>
</feature>
<evidence type="ECO:0000313" key="3">
    <source>
        <dbReference type="EMBL" id="CAH3031106.1"/>
    </source>
</evidence>
<organism evidence="3 4">
    <name type="scientific">Pocillopora meandrina</name>
    <dbReference type="NCBI Taxonomy" id="46732"/>
    <lineage>
        <taxon>Eukaryota</taxon>
        <taxon>Metazoa</taxon>
        <taxon>Cnidaria</taxon>
        <taxon>Anthozoa</taxon>
        <taxon>Hexacorallia</taxon>
        <taxon>Scleractinia</taxon>
        <taxon>Astrocoeniina</taxon>
        <taxon>Pocilloporidae</taxon>
        <taxon>Pocillopora</taxon>
    </lineage>
</organism>
<keyword evidence="2" id="KW-0732">Signal</keyword>
<reference evidence="3 4" key="1">
    <citation type="submission" date="2022-05" db="EMBL/GenBank/DDBJ databases">
        <authorList>
            <consortium name="Genoscope - CEA"/>
            <person name="William W."/>
        </authorList>
    </citation>
    <scope>NUCLEOTIDE SEQUENCE [LARGE SCALE GENOMIC DNA]</scope>
</reference>
<name>A0AAU9VNF8_9CNID</name>
<accession>A0AAU9VNF8</accession>